<dbReference type="OrthoDB" id="9789585at2"/>
<sequence>MSAPAFAQGQNPQIDYSAFTELASQLGETREQHLLTLPEFVLKASQDQAIILDTRSAEAFRLGHIAGAINLPFSDFTDAKLAKVLGEDRTRPILIYCNNNFSDNRRPIALKRAPLALNIPTFINLHGYGYTNVWELADVVSTADVDWVEEPLIQLPIKAATSQ</sequence>
<proteinExistence type="predicted"/>
<dbReference type="Gene3D" id="3.40.250.10">
    <property type="entry name" value="Rhodanese-like domain"/>
    <property type="match status" value="1"/>
</dbReference>
<dbReference type="EMBL" id="WTYE01000001">
    <property type="protein sequence ID" value="MXP33226.1"/>
    <property type="molecule type" value="Genomic_DNA"/>
</dbReference>
<evidence type="ECO:0000313" key="4">
    <source>
        <dbReference type="Proteomes" id="UP000446786"/>
    </source>
</evidence>
<dbReference type="Pfam" id="PF00581">
    <property type="entry name" value="Rhodanese"/>
    <property type="match status" value="1"/>
</dbReference>
<keyword evidence="4" id="KW-1185">Reference proteome</keyword>
<dbReference type="CDD" id="cd00158">
    <property type="entry name" value="RHOD"/>
    <property type="match status" value="1"/>
</dbReference>
<dbReference type="PROSITE" id="PS50206">
    <property type="entry name" value="RHODANESE_3"/>
    <property type="match status" value="1"/>
</dbReference>
<reference evidence="2 4" key="1">
    <citation type="submission" date="2019-12" db="EMBL/GenBank/DDBJ databases">
        <title>Genomic-based taxomic classification of the family Erythrobacteraceae.</title>
        <authorList>
            <person name="Xu L."/>
        </authorList>
    </citation>
    <scope>NUCLEOTIDE SEQUENCE [LARGE SCALE GENOMIC DNA]</scope>
    <source>
        <strain evidence="2 4">JCM 16677</strain>
    </source>
</reference>
<accession>A0A845APQ0</accession>
<evidence type="ECO:0000313" key="3">
    <source>
        <dbReference type="EMBL" id="MXP33226.1"/>
    </source>
</evidence>
<evidence type="ECO:0000259" key="1">
    <source>
        <dbReference type="PROSITE" id="PS50206"/>
    </source>
</evidence>
<dbReference type="InterPro" id="IPR036873">
    <property type="entry name" value="Rhodanese-like_dom_sf"/>
</dbReference>
<gene>
    <name evidence="2" type="ORF">GRI94_01375</name>
    <name evidence="3" type="ORF">GRI94_15465</name>
</gene>
<name>A0A845APQ0_9SPHN</name>
<feature type="domain" description="Rhodanese" evidence="1">
    <location>
        <begin position="45"/>
        <end position="134"/>
    </location>
</feature>
<evidence type="ECO:0000313" key="2">
    <source>
        <dbReference type="EMBL" id="MXP30466.1"/>
    </source>
</evidence>
<dbReference type="RefSeq" id="WP_160778010.1">
    <property type="nucleotide sequence ID" value="NZ_WTYE01000001.1"/>
</dbReference>
<organism evidence="2 4">
    <name type="scientific">Parerythrobacter jejuensis</name>
    <dbReference type="NCBI Taxonomy" id="795812"/>
    <lineage>
        <taxon>Bacteria</taxon>
        <taxon>Pseudomonadati</taxon>
        <taxon>Pseudomonadota</taxon>
        <taxon>Alphaproteobacteria</taxon>
        <taxon>Sphingomonadales</taxon>
        <taxon>Erythrobacteraceae</taxon>
        <taxon>Parerythrobacter</taxon>
    </lineage>
</organism>
<dbReference type="SUPFAM" id="SSF52821">
    <property type="entry name" value="Rhodanese/Cell cycle control phosphatase"/>
    <property type="match status" value="1"/>
</dbReference>
<dbReference type="EMBL" id="WTYE01000001">
    <property type="protein sequence ID" value="MXP30466.1"/>
    <property type="molecule type" value="Genomic_DNA"/>
</dbReference>
<dbReference type="Proteomes" id="UP000446786">
    <property type="component" value="Unassembled WGS sequence"/>
</dbReference>
<dbReference type="SMART" id="SM00450">
    <property type="entry name" value="RHOD"/>
    <property type="match status" value="1"/>
</dbReference>
<comment type="caution">
    <text evidence="2">The sequence shown here is derived from an EMBL/GenBank/DDBJ whole genome shotgun (WGS) entry which is preliminary data.</text>
</comment>
<protein>
    <submittedName>
        <fullName evidence="2">Rhodanese-like domain-containing protein</fullName>
    </submittedName>
</protein>
<dbReference type="InterPro" id="IPR001763">
    <property type="entry name" value="Rhodanese-like_dom"/>
</dbReference>
<dbReference type="AlphaFoldDB" id="A0A845APQ0"/>